<sequence length="133" mass="14314">MKTADAWTDASTVWSRAKQRSADPQNGDFDMHKTLAAIALTLTITVAAGPAFAIGPASMARDLMYTSAIGHSPEVPLTTRAGFVRPAMPFVLRSPVEVEGQGYQLKTYLSGRAIVDYVFSQAVNAVHAVTFLR</sequence>
<keyword evidence="1" id="KW-0472">Membrane</keyword>
<dbReference type="AlphaFoldDB" id="A0A7W6R3X6"/>
<proteinExistence type="predicted"/>
<name>A0A7W6R3X6_9HYPH</name>
<keyword evidence="1" id="KW-0812">Transmembrane</keyword>
<protein>
    <submittedName>
        <fullName evidence="2">Uncharacterized protein</fullName>
    </submittedName>
</protein>
<evidence type="ECO:0000313" key="2">
    <source>
        <dbReference type="EMBL" id="MBB4236003.1"/>
    </source>
</evidence>
<dbReference type="EMBL" id="JACIFY010000008">
    <property type="protein sequence ID" value="MBB4236003.1"/>
    <property type="molecule type" value="Genomic_DNA"/>
</dbReference>
<feature type="transmembrane region" description="Helical" evidence="1">
    <location>
        <begin position="34"/>
        <end position="54"/>
    </location>
</feature>
<accession>A0A7W6R3X6</accession>
<dbReference type="Proteomes" id="UP000540909">
    <property type="component" value="Unassembled WGS sequence"/>
</dbReference>
<keyword evidence="1" id="KW-1133">Transmembrane helix</keyword>
<reference evidence="2 3" key="1">
    <citation type="submission" date="2020-08" db="EMBL/GenBank/DDBJ databases">
        <title>Genomic Encyclopedia of Type Strains, Phase IV (KMG-V): Genome sequencing to study the core and pangenomes of soil and plant-associated prokaryotes.</title>
        <authorList>
            <person name="Whitman W."/>
        </authorList>
    </citation>
    <scope>NUCLEOTIDE SEQUENCE [LARGE SCALE GENOMIC DNA]</scope>
    <source>
        <strain evidence="2 3">SEMIA 4089</strain>
    </source>
</reference>
<comment type="caution">
    <text evidence="2">The sequence shown here is derived from an EMBL/GenBank/DDBJ whole genome shotgun (WGS) entry which is preliminary data.</text>
</comment>
<gene>
    <name evidence="2" type="ORF">GGD57_002578</name>
</gene>
<evidence type="ECO:0000313" key="3">
    <source>
        <dbReference type="Proteomes" id="UP000540909"/>
    </source>
</evidence>
<organism evidence="2 3">
    <name type="scientific">Rhizobium esperanzae</name>
    <dbReference type="NCBI Taxonomy" id="1967781"/>
    <lineage>
        <taxon>Bacteria</taxon>
        <taxon>Pseudomonadati</taxon>
        <taxon>Pseudomonadota</taxon>
        <taxon>Alphaproteobacteria</taxon>
        <taxon>Hyphomicrobiales</taxon>
        <taxon>Rhizobiaceae</taxon>
        <taxon>Rhizobium/Agrobacterium group</taxon>
        <taxon>Rhizobium</taxon>
    </lineage>
</organism>
<evidence type="ECO:0000256" key="1">
    <source>
        <dbReference type="SAM" id="Phobius"/>
    </source>
</evidence>